<evidence type="ECO:0000313" key="2">
    <source>
        <dbReference type="Proteomes" id="UP000177870"/>
    </source>
</evidence>
<gene>
    <name evidence="1" type="ORF">BJP34_29230</name>
</gene>
<dbReference type="KEGG" id="mpro:BJP34_29230"/>
<evidence type="ECO:0000313" key="1">
    <source>
        <dbReference type="EMBL" id="AOX02981.1"/>
    </source>
</evidence>
<organism evidence="1 2">
    <name type="scientific">Moorena producens PAL-8-15-08-1</name>
    <dbReference type="NCBI Taxonomy" id="1458985"/>
    <lineage>
        <taxon>Bacteria</taxon>
        <taxon>Bacillati</taxon>
        <taxon>Cyanobacteriota</taxon>
        <taxon>Cyanophyceae</taxon>
        <taxon>Coleofasciculales</taxon>
        <taxon>Coleofasciculaceae</taxon>
        <taxon>Moorena</taxon>
    </lineage>
</organism>
<protein>
    <submittedName>
        <fullName evidence="1">Uncharacterized protein</fullName>
    </submittedName>
</protein>
<dbReference type="EMBL" id="CP017599">
    <property type="protein sequence ID" value="AOX02981.1"/>
    <property type="molecule type" value="Genomic_DNA"/>
</dbReference>
<dbReference type="STRING" id="1458985.BJP34_29230"/>
<name>A0A1D8TZA7_9CYAN</name>
<dbReference type="AlphaFoldDB" id="A0A1D8TZA7"/>
<accession>A0A1D8TZA7</accession>
<sequence>MYMFFVLLKEHFFSVIYYDYMPMWRFFASGVTTRLKSRQGVGFWVWGVGKIEAMQSAKWGFPVRPLHRNQQPPAKGMFLFRHYPKPHTQ</sequence>
<reference evidence="2" key="1">
    <citation type="submission" date="2016-10" db="EMBL/GenBank/DDBJ databases">
        <title>Comparative genomics uncovers the prolific and rare metabolic potential of the cyanobacterial genus Moorea.</title>
        <authorList>
            <person name="Leao T."/>
            <person name="Castelao G."/>
            <person name="Korobeynikov A."/>
            <person name="Monroe E.A."/>
            <person name="Podell S."/>
            <person name="Glukhov E."/>
            <person name="Allen E."/>
            <person name="Gerwick W.H."/>
            <person name="Gerwick L."/>
        </authorList>
    </citation>
    <scope>NUCLEOTIDE SEQUENCE [LARGE SCALE GENOMIC DNA]</scope>
    <source>
        <strain evidence="2">PAL-8-15-08-1</strain>
    </source>
</reference>
<proteinExistence type="predicted"/>
<dbReference type="Proteomes" id="UP000177870">
    <property type="component" value="Chromosome"/>
</dbReference>